<gene>
    <name evidence="7" type="ORF">D5H75_10775</name>
</gene>
<evidence type="ECO:0000256" key="1">
    <source>
        <dbReference type="ARBA" id="ARBA00004651"/>
    </source>
</evidence>
<proteinExistence type="predicted"/>
<feature type="transmembrane region" description="Helical" evidence="6">
    <location>
        <begin position="387"/>
        <end position="406"/>
    </location>
</feature>
<evidence type="ECO:0000256" key="3">
    <source>
        <dbReference type="ARBA" id="ARBA00022692"/>
    </source>
</evidence>
<sequence length="452" mass="45848">MGSGVRGGSAAGLVRGKVAGLSGAVVGAGAQFGLVVVALRGFGGETAGVFFAAMALFLLVAGVVRLDAGGGLVYFLARGRGLGTCLWAAAPLPLALSALVAAGLFTWSGEIGALLAGGPGAGEMLRVLAPFLPVVVLTEILLAGTRGLLRMGPTVLVGDVFVPVAGLLSVVSLTPLPDAPPFAIALAWVWPWAPALVMVWLPLRLGTTRLRRPRAGLVRVVMAVHDGDDPALRGPGTREFWRHTGPRAAAATAQAVFQRMDILLVAALGGAGAAAVYTAVTRFKVLGQLVNSGLAAAAQPRLVAALDRGDLAGAREVYQASTAWLVALTWPFWIACAVAAPYLVGSVFGLAGDAVTIAVIVAVTMMAATACGMVDVVLTSAGETRRALANVLLSLAVTVIVDLALIPPLGAVGAALGWSAGVLVKNLLPLVRVVRGIGLTPYGRASLPGWSR</sequence>
<dbReference type="InterPro" id="IPR050833">
    <property type="entry name" value="Poly_Biosynth_Transport"/>
</dbReference>
<feature type="transmembrane region" description="Helical" evidence="6">
    <location>
        <begin position="127"/>
        <end position="149"/>
    </location>
</feature>
<keyword evidence="2" id="KW-1003">Cell membrane</keyword>
<keyword evidence="3 6" id="KW-0812">Transmembrane</keyword>
<feature type="transmembrane region" description="Helical" evidence="6">
    <location>
        <begin position="84"/>
        <end position="107"/>
    </location>
</feature>
<feature type="transmembrane region" description="Helical" evidence="6">
    <location>
        <begin position="323"/>
        <end position="343"/>
    </location>
</feature>
<organism evidence="7 8">
    <name type="scientific">Bailinhaonella thermotolerans</name>
    <dbReference type="NCBI Taxonomy" id="1070861"/>
    <lineage>
        <taxon>Bacteria</taxon>
        <taxon>Bacillati</taxon>
        <taxon>Actinomycetota</taxon>
        <taxon>Actinomycetes</taxon>
        <taxon>Streptosporangiales</taxon>
        <taxon>Streptosporangiaceae</taxon>
        <taxon>Bailinhaonella</taxon>
    </lineage>
</organism>
<comment type="subcellular location">
    <subcellularLocation>
        <location evidence="1">Cell membrane</location>
        <topology evidence="1">Multi-pass membrane protein</topology>
    </subcellularLocation>
</comment>
<evidence type="ECO:0000256" key="5">
    <source>
        <dbReference type="ARBA" id="ARBA00023136"/>
    </source>
</evidence>
<protein>
    <submittedName>
        <fullName evidence="7">Polysaccharide biosynthesis protein</fullName>
    </submittedName>
</protein>
<evidence type="ECO:0000256" key="4">
    <source>
        <dbReference type="ARBA" id="ARBA00022989"/>
    </source>
</evidence>
<feature type="transmembrane region" description="Helical" evidence="6">
    <location>
        <begin position="355"/>
        <end position="378"/>
    </location>
</feature>
<reference evidence="7 8" key="1">
    <citation type="submission" date="2018-09" db="EMBL/GenBank/DDBJ databases">
        <title>YIM 75507 draft genome.</title>
        <authorList>
            <person name="Tang S."/>
            <person name="Feng Y."/>
        </authorList>
    </citation>
    <scope>NUCLEOTIDE SEQUENCE [LARGE SCALE GENOMIC DNA]</scope>
    <source>
        <strain evidence="7 8">YIM 75507</strain>
    </source>
</reference>
<comment type="caution">
    <text evidence="7">The sequence shown here is derived from an EMBL/GenBank/DDBJ whole genome shotgun (WGS) entry which is preliminary data.</text>
</comment>
<dbReference type="Proteomes" id="UP000265768">
    <property type="component" value="Unassembled WGS sequence"/>
</dbReference>
<keyword evidence="4 6" id="KW-1133">Transmembrane helix</keyword>
<keyword evidence="5 6" id="KW-0472">Membrane</keyword>
<feature type="transmembrane region" description="Helical" evidence="6">
    <location>
        <begin position="49"/>
        <end position="77"/>
    </location>
</feature>
<keyword evidence="8" id="KW-1185">Reference proteome</keyword>
<name>A0A3A4AVG4_9ACTN</name>
<evidence type="ECO:0000256" key="6">
    <source>
        <dbReference type="SAM" id="Phobius"/>
    </source>
</evidence>
<feature type="transmembrane region" description="Helical" evidence="6">
    <location>
        <begin position="21"/>
        <end position="43"/>
    </location>
</feature>
<dbReference type="AlphaFoldDB" id="A0A3A4AVG4"/>
<evidence type="ECO:0000313" key="7">
    <source>
        <dbReference type="EMBL" id="RJL33615.1"/>
    </source>
</evidence>
<evidence type="ECO:0000313" key="8">
    <source>
        <dbReference type="Proteomes" id="UP000265768"/>
    </source>
</evidence>
<dbReference type="PANTHER" id="PTHR30250">
    <property type="entry name" value="PST FAMILY PREDICTED COLANIC ACID TRANSPORTER"/>
    <property type="match status" value="1"/>
</dbReference>
<dbReference type="EMBL" id="QZEY01000003">
    <property type="protein sequence ID" value="RJL33615.1"/>
    <property type="molecule type" value="Genomic_DNA"/>
</dbReference>
<evidence type="ECO:0000256" key="2">
    <source>
        <dbReference type="ARBA" id="ARBA00022475"/>
    </source>
</evidence>
<feature type="transmembrane region" description="Helical" evidence="6">
    <location>
        <begin position="156"/>
        <end position="176"/>
    </location>
</feature>
<accession>A0A3A4AVG4</accession>
<dbReference type="PANTHER" id="PTHR30250:SF11">
    <property type="entry name" value="O-ANTIGEN TRANSPORTER-RELATED"/>
    <property type="match status" value="1"/>
</dbReference>
<dbReference type="GO" id="GO:0005886">
    <property type="term" value="C:plasma membrane"/>
    <property type="evidence" value="ECO:0007669"/>
    <property type="project" value="UniProtKB-SubCell"/>
</dbReference>
<dbReference type="OrthoDB" id="3294889at2"/>
<feature type="transmembrane region" description="Helical" evidence="6">
    <location>
        <begin position="182"/>
        <end position="203"/>
    </location>
</feature>